<dbReference type="Pfam" id="PF00037">
    <property type="entry name" value="Fer4"/>
    <property type="match status" value="2"/>
</dbReference>
<proteinExistence type="predicted"/>
<feature type="non-terminal residue" evidence="3">
    <location>
        <position position="1"/>
    </location>
</feature>
<dbReference type="AlphaFoldDB" id="A0A9K3CQM6"/>
<evidence type="ECO:0000259" key="2">
    <source>
        <dbReference type="PROSITE" id="PS51379"/>
    </source>
</evidence>
<dbReference type="Gene3D" id="3.30.70.20">
    <property type="match status" value="1"/>
</dbReference>
<sequence>TCVCIHIYALDLATEAGFTVVAGASFIGEHSFHTPDIPMGQDRPDAKDHAKILECATLIASKIEGGDRTQPTLPGDRPYKHNNPQPPRTALYIEDNCGSCGACVEACPFSIIGEDFRVPEHLLSQCTKCCSCVKACPSGARTFSMPPAKAEMIRLKCGDYQRREPLWYL</sequence>
<evidence type="ECO:0000313" key="3">
    <source>
        <dbReference type="EMBL" id="GIQ80796.1"/>
    </source>
</evidence>
<evidence type="ECO:0000313" key="4">
    <source>
        <dbReference type="Proteomes" id="UP000265618"/>
    </source>
</evidence>
<comment type="caution">
    <text evidence="3">The sequence shown here is derived from an EMBL/GenBank/DDBJ whole genome shotgun (WGS) entry which is preliminary data.</text>
</comment>
<protein>
    <recommendedName>
        <fullName evidence="2">4Fe-4S ferredoxin-type domain-containing protein</fullName>
    </recommendedName>
</protein>
<dbReference type="SUPFAM" id="SSF54862">
    <property type="entry name" value="4Fe-4S ferredoxins"/>
    <property type="match status" value="1"/>
</dbReference>
<keyword evidence="4" id="KW-1185">Reference proteome</keyword>
<feature type="region of interest" description="Disordered" evidence="1">
    <location>
        <begin position="65"/>
        <end position="85"/>
    </location>
</feature>
<accession>A0A9K3CQM6</accession>
<organism evidence="3 4">
    <name type="scientific">Kipferlia bialata</name>
    <dbReference type="NCBI Taxonomy" id="797122"/>
    <lineage>
        <taxon>Eukaryota</taxon>
        <taxon>Metamonada</taxon>
        <taxon>Carpediemonas-like organisms</taxon>
        <taxon>Kipferlia</taxon>
    </lineage>
</organism>
<name>A0A9K3CQM6_9EUKA</name>
<feature type="domain" description="4Fe-4S ferredoxin-type" evidence="2">
    <location>
        <begin position="119"/>
        <end position="146"/>
    </location>
</feature>
<dbReference type="Proteomes" id="UP000265618">
    <property type="component" value="Unassembled WGS sequence"/>
</dbReference>
<gene>
    <name evidence="3" type="ORF">KIPB_001652</name>
</gene>
<dbReference type="InterPro" id="IPR017896">
    <property type="entry name" value="4Fe4S_Fe-S-bd"/>
</dbReference>
<reference evidence="3 4" key="1">
    <citation type="journal article" date="2018" name="PLoS ONE">
        <title>The draft genome of Kipferlia bialata reveals reductive genome evolution in fornicate parasites.</title>
        <authorList>
            <person name="Tanifuji G."/>
            <person name="Takabayashi S."/>
            <person name="Kume K."/>
            <person name="Takagi M."/>
            <person name="Nakayama T."/>
            <person name="Kamikawa R."/>
            <person name="Inagaki Y."/>
            <person name="Hashimoto T."/>
        </authorList>
    </citation>
    <scope>NUCLEOTIDE SEQUENCE [LARGE SCALE GENOMIC DNA]</scope>
    <source>
        <strain evidence="3">NY0173</strain>
    </source>
</reference>
<dbReference type="EMBL" id="BDIP01000243">
    <property type="protein sequence ID" value="GIQ80796.1"/>
    <property type="molecule type" value="Genomic_DNA"/>
</dbReference>
<feature type="domain" description="4Fe-4S ferredoxin-type" evidence="2">
    <location>
        <begin position="88"/>
        <end position="117"/>
    </location>
</feature>
<dbReference type="PROSITE" id="PS51379">
    <property type="entry name" value="4FE4S_FER_2"/>
    <property type="match status" value="2"/>
</dbReference>
<evidence type="ECO:0000256" key="1">
    <source>
        <dbReference type="SAM" id="MobiDB-lite"/>
    </source>
</evidence>